<dbReference type="SUPFAM" id="SSF103481">
    <property type="entry name" value="Multidrug resistance efflux transporter EmrE"/>
    <property type="match status" value="2"/>
</dbReference>
<dbReference type="PANTHER" id="PTHR32322">
    <property type="entry name" value="INNER MEMBRANE TRANSPORTER"/>
    <property type="match status" value="1"/>
</dbReference>
<comment type="caution">
    <text evidence="8">The sequence shown here is derived from an EMBL/GenBank/DDBJ whole genome shotgun (WGS) entry which is preliminary data.</text>
</comment>
<dbReference type="PANTHER" id="PTHR32322:SF2">
    <property type="entry name" value="EAMA DOMAIN-CONTAINING PROTEIN"/>
    <property type="match status" value="1"/>
</dbReference>
<dbReference type="NCBIfam" id="NF008432">
    <property type="entry name" value="PRK11272.1"/>
    <property type="match status" value="1"/>
</dbReference>
<dbReference type="RefSeq" id="WP_103073585.1">
    <property type="nucleotide sequence ID" value="NZ_NPZB01000001.1"/>
</dbReference>
<protein>
    <submittedName>
        <fullName evidence="8">EamA-like transporter family</fullName>
    </submittedName>
</protein>
<feature type="transmembrane region" description="Helical" evidence="6">
    <location>
        <begin position="250"/>
        <end position="270"/>
    </location>
</feature>
<comment type="similarity">
    <text evidence="2">Belongs to the EamA transporter family.</text>
</comment>
<keyword evidence="5 6" id="KW-0472">Membrane</keyword>
<feature type="transmembrane region" description="Helical" evidence="6">
    <location>
        <begin position="102"/>
        <end position="122"/>
    </location>
</feature>
<name>A0A2K1Q034_9GAMM</name>
<keyword evidence="9" id="KW-1185">Reference proteome</keyword>
<evidence type="ECO:0000313" key="8">
    <source>
        <dbReference type="EMBL" id="PNS08398.1"/>
    </source>
</evidence>
<sequence>MSTHPTAHPPSRTAVVLALAAVYVIWGSTYLAIKLALEGGFTPFWLGAIRFLIAGSIMFVFLRWRGEATPTRKQWANSAVMGLLLLLFGNGFVNYAEQSVSSGLAAVAVASAPIWIALFAWMKGDRATRLEWIGVMIGFIGVIWLNAGSSLRASPAGLIALLIAPLAWSFGSIWSRGRDLPSPFMTSAAQMLCAGVAMSVVALVRGERMPMPTHHAIAAAAYLVVMGSLIGFSAYVWLLHHVRPALAGSYAYVNPVIAVVLGALLVHERFSAGDLIPMAIIVLAVLAMTLGKAARSKSTQAKR</sequence>
<dbReference type="OrthoDB" id="9812547at2"/>
<evidence type="ECO:0000256" key="4">
    <source>
        <dbReference type="ARBA" id="ARBA00022989"/>
    </source>
</evidence>
<reference evidence="8 9" key="1">
    <citation type="submission" date="2017-08" db="EMBL/GenBank/DDBJ databases">
        <title>Lysobacter sylvestris genome.</title>
        <authorList>
            <person name="Zhang D.-C."/>
            <person name="Albuquerque L."/>
            <person name="Franca L."/>
            <person name="Froufe H.J.C."/>
            <person name="Barroso C."/>
            <person name="Egas C."/>
            <person name="Da Costa M."/>
            <person name="Margesin R."/>
        </authorList>
    </citation>
    <scope>NUCLEOTIDE SEQUENCE [LARGE SCALE GENOMIC DNA]</scope>
    <source>
        <strain evidence="8 9">AM20-91</strain>
    </source>
</reference>
<evidence type="ECO:0000259" key="7">
    <source>
        <dbReference type="Pfam" id="PF00892"/>
    </source>
</evidence>
<proteinExistence type="inferred from homology"/>
<dbReference type="InterPro" id="IPR050638">
    <property type="entry name" value="AA-Vitamin_Transporters"/>
</dbReference>
<organism evidence="8 9">
    <name type="scientific">Solilutibacter silvestris</name>
    <dbReference type="NCBI Taxonomy" id="1645665"/>
    <lineage>
        <taxon>Bacteria</taxon>
        <taxon>Pseudomonadati</taxon>
        <taxon>Pseudomonadota</taxon>
        <taxon>Gammaproteobacteria</taxon>
        <taxon>Lysobacterales</taxon>
        <taxon>Lysobacteraceae</taxon>
        <taxon>Solilutibacter</taxon>
    </lineage>
</organism>
<feature type="transmembrane region" description="Helical" evidence="6">
    <location>
        <begin position="129"/>
        <end position="147"/>
    </location>
</feature>
<comment type="subcellular location">
    <subcellularLocation>
        <location evidence="1">Membrane</location>
        <topology evidence="1">Multi-pass membrane protein</topology>
    </subcellularLocation>
</comment>
<dbReference type="EMBL" id="NPZB01000001">
    <property type="protein sequence ID" value="PNS08398.1"/>
    <property type="molecule type" value="Genomic_DNA"/>
</dbReference>
<keyword evidence="3 6" id="KW-0812">Transmembrane</keyword>
<dbReference type="GO" id="GO:0016020">
    <property type="term" value="C:membrane"/>
    <property type="evidence" value="ECO:0007669"/>
    <property type="project" value="UniProtKB-SubCell"/>
</dbReference>
<feature type="transmembrane region" description="Helical" evidence="6">
    <location>
        <begin position="45"/>
        <end position="64"/>
    </location>
</feature>
<evidence type="ECO:0000313" key="9">
    <source>
        <dbReference type="Proteomes" id="UP000236220"/>
    </source>
</evidence>
<evidence type="ECO:0000256" key="1">
    <source>
        <dbReference type="ARBA" id="ARBA00004141"/>
    </source>
</evidence>
<dbReference type="AlphaFoldDB" id="A0A2K1Q034"/>
<feature type="transmembrane region" description="Helical" evidence="6">
    <location>
        <begin position="183"/>
        <end position="204"/>
    </location>
</feature>
<evidence type="ECO:0000256" key="2">
    <source>
        <dbReference type="ARBA" id="ARBA00007362"/>
    </source>
</evidence>
<feature type="transmembrane region" description="Helical" evidence="6">
    <location>
        <begin position="12"/>
        <end position="33"/>
    </location>
</feature>
<feature type="domain" description="EamA" evidence="7">
    <location>
        <begin position="16"/>
        <end position="146"/>
    </location>
</feature>
<gene>
    <name evidence="8" type="ORF">Lysil_0027</name>
</gene>
<accession>A0A2K1Q034</accession>
<keyword evidence="4 6" id="KW-1133">Transmembrane helix</keyword>
<evidence type="ECO:0000256" key="3">
    <source>
        <dbReference type="ARBA" id="ARBA00022692"/>
    </source>
</evidence>
<evidence type="ECO:0000256" key="6">
    <source>
        <dbReference type="SAM" id="Phobius"/>
    </source>
</evidence>
<dbReference type="Pfam" id="PF00892">
    <property type="entry name" value="EamA"/>
    <property type="match status" value="2"/>
</dbReference>
<feature type="domain" description="EamA" evidence="7">
    <location>
        <begin position="157"/>
        <end position="289"/>
    </location>
</feature>
<feature type="transmembrane region" description="Helical" evidence="6">
    <location>
        <begin position="216"/>
        <end position="238"/>
    </location>
</feature>
<dbReference type="InterPro" id="IPR037185">
    <property type="entry name" value="EmrE-like"/>
</dbReference>
<dbReference type="InterPro" id="IPR000620">
    <property type="entry name" value="EamA_dom"/>
</dbReference>
<evidence type="ECO:0000256" key="5">
    <source>
        <dbReference type="ARBA" id="ARBA00023136"/>
    </source>
</evidence>
<feature type="transmembrane region" description="Helical" evidence="6">
    <location>
        <begin position="276"/>
        <end position="294"/>
    </location>
</feature>
<feature type="transmembrane region" description="Helical" evidence="6">
    <location>
        <begin position="153"/>
        <end position="171"/>
    </location>
</feature>
<feature type="transmembrane region" description="Helical" evidence="6">
    <location>
        <begin position="76"/>
        <end position="96"/>
    </location>
</feature>
<dbReference type="Proteomes" id="UP000236220">
    <property type="component" value="Unassembled WGS sequence"/>
</dbReference>